<comment type="caution">
    <text evidence="3">The sequence shown here is derived from an EMBL/GenBank/DDBJ whole genome shotgun (WGS) entry which is preliminary data.</text>
</comment>
<keyword evidence="1" id="KW-0472">Membrane</keyword>
<sequence>MALVSKTIFVLLLSYFVWEEFADAEAWELTLFWIGTIIMICGVAIPMDHRLRRHMRQHRHRQMMFGKQPSDESHSNKSDLMLSEIDPMLHSVSHESATSMRAIQ</sequence>
<feature type="transmembrane region" description="Helical" evidence="1">
    <location>
        <begin position="32"/>
        <end position="51"/>
    </location>
</feature>
<organism evidence="3 4">
    <name type="scientific">Cymbomonas tetramitiformis</name>
    <dbReference type="NCBI Taxonomy" id="36881"/>
    <lineage>
        <taxon>Eukaryota</taxon>
        <taxon>Viridiplantae</taxon>
        <taxon>Chlorophyta</taxon>
        <taxon>Pyramimonadophyceae</taxon>
        <taxon>Pyramimonadales</taxon>
        <taxon>Pyramimonadaceae</taxon>
        <taxon>Cymbomonas</taxon>
    </lineage>
</organism>
<name>A0AAE0BBG0_9CHLO</name>
<dbReference type="Proteomes" id="UP001190700">
    <property type="component" value="Unassembled WGS sequence"/>
</dbReference>
<evidence type="ECO:0000256" key="1">
    <source>
        <dbReference type="SAM" id="Phobius"/>
    </source>
</evidence>
<evidence type="ECO:0000313" key="4">
    <source>
        <dbReference type="Proteomes" id="UP001190700"/>
    </source>
</evidence>
<gene>
    <name evidence="3" type="ORF">CYMTET_56357</name>
</gene>
<proteinExistence type="predicted"/>
<keyword evidence="1" id="KW-0812">Transmembrane</keyword>
<reference evidence="3 4" key="1">
    <citation type="journal article" date="2015" name="Genome Biol. Evol.">
        <title>Comparative Genomics of a Bacterivorous Green Alga Reveals Evolutionary Causalities and Consequences of Phago-Mixotrophic Mode of Nutrition.</title>
        <authorList>
            <person name="Burns J.A."/>
            <person name="Paasch A."/>
            <person name="Narechania A."/>
            <person name="Kim E."/>
        </authorList>
    </citation>
    <scope>NUCLEOTIDE SEQUENCE [LARGE SCALE GENOMIC DNA]</scope>
    <source>
        <strain evidence="3 4">PLY_AMNH</strain>
    </source>
</reference>
<keyword evidence="4" id="KW-1185">Reference proteome</keyword>
<dbReference type="EMBL" id="LGRX02035745">
    <property type="protein sequence ID" value="KAK3233341.1"/>
    <property type="molecule type" value="Genomic_DNA"/>
</dbReference>
<keyword evidence="1" id="KW-1133">Transmembrane helix</keyword>
<feature type="chain" id="PRO_5042255658" evidence="2">
    <location>
        <begin position="25"/>
        <end position="104"/>
    </location>
</feature>
<dbReference type="AlphaFoldDB" id="A0AAE0BBG0"/>
<feature type="signal peptide" evidence="2">
    <location>
        <begin position="1"/>
        <end position="24"/>
    </location>
</feature>
<keyword evidence="2" id="KW-0732">Signal</keyword>
<evidence type="ECO:0000313" key="3">
    <source>
        <dbReference type="EMBL" id="KAK3233341.1"/>
    </source>
</evidence>
<accession>A0AAE0BBG0</accession>
<evidence type="ECO:0000256" key="2">
    <source>
        <dbReference type="SAM" id="SignalP"/>
    </source>
</evidence>
<protein>
    <submittedName>
        <fullName evidence="3">Uncharacterized protein</fullName>
    </submittedName>
</protein>